<evidence type="ECO:0008006" key="4">
    <source>
        <dbReference type="Google" id="ProtNLM"/>
    </source>
</evidence>
<dbReference type="AlphaFoldDB" id="A0A1N6EED4"/>
<evidence type="ECO:0000256" key="1">
    <source>
        <dbReference type="SAM" id="SignalP"/>
    </source>
</evidence>
<keyword evidence="3" id="KW-1185">Reference proteome</keyword>
<dbReference type="Proteomes" id="UP000185207">
    <property type="component" value="Unassembled WGS sequence"/>
</dbReference>
<accession>A0A1N6EED4</accession>
<dbReference type="OrthoDB" id="1250419at2"/>
<reference evidence="3" key="1">
    <citation type="submission" date="2016-11" db="EMBL/GenBank/DDBJ databases">
        <authorList>
            <person name="Varghese N."/>
            <person name="Submissions S."/>
        </authorList>
    </citation>
    <scope>NUCLEOTIDE SEQUENCE [LARGE SCALE GENOMIC DNA]</scope>
    <source>
        <strain evidence="3">DSM 27623</strain>
    </source>
</reference>
<feature type="chain" id="PRO_5012229952" description="DUF4136 domain-containing protein" evidence="1">
    <location>
        <begin position="19"/>
        <end position="184"/>
    </location>
</feature>
<gene>
    <name evidence="2" type="ORF">SAMN05444409_0526</name>
</gene>
<keyword evidence="1" id="KW-0732">Signal</keyword>
<feature type="signal peptide" evidence="1">
    <location>
        <begin position="1"/>
        <end position="18"/>
    </location>
</feature>
<evidence type="ECO:0000313" key="2">
    <source>
        <dbReference type="EMBL" id="SIN81257.1"/>
    </source>
</evidence>
<sequence>MKKSLYLFSTLFCIFTNAQITPPTFKTSSITTSGLKLNSKKSILLEKEIVNLSKFKDLNIQKIIMKDVADSTTETSIGIMMEYETFDRISKKTLTVEKNELSTLIQSLETLEQKENEKIGESSKKYKFTLTNNIEIGAVYKENQKNWVNYFIFPTEYYSHSVSEFSKDELKDFIKILKKAEKEL</sequence>
<dbReference type="RefSeq" id="WP_074233351.1">
    <property type="nucleotide sequence ID" value="NZ_FSRK01000001.1"/>
</dbReference>
<protein>
    <recommendedName>
        <fullName evidence="4">DUF4136 domain-containing protein</fullName>
    </recommendedName>
</protein>
<name>A0A1N6EED4_9FLAO</name>
<proteinExistence type="predicted"/>
<dbReference type="EMBL" id="FSRK01000001">
    <property type="protein sequence ID" value="SIN81257.1"/>
    <property type="molecule type" value="Genomic_DNA"/>
</dbReference>
<organism evidence="2 3">
    <name type="scientific">Epilithonimonas zeae</name>
    <dbReference type="NCBI Taxonomy" id="1416779"/>
    <lineage>
        <taxon>Bacteria</taxon>
        <taxon>Pseudomonadati</taxon>
        <taxon>Bacteroidota</taxon>
        <taxon>Flavobacteriia</taxon>
        <taxon>Flavobacteriales</taxon>
        <taxon>Weeksellaceae</taxon>
        <taxon>Chryseobacterium group</taxon>
        <taxon>Epilithonimonas</taxon>
    </lineage>
</organism>
<evidence type="ECO:0000313" key="3">
    <source>
        <dbReference type="Proteomes" id="UP000185207"/>
    </source>
</evidence>